<dbReference type="Pfam" id="PF24906">
    <property type="entry name" value="Zf_WRKY19"/>
    <property type="match status" value="3"/>
</dbReference>
<feature type="domain" description="WRKY19-like zinc finger" evidence="2">
    <location>
        <begin position="132"/>
        <end position="153"/>
    </location>
</feature>
<protein>
    <recommendedName>
        <fullName evidence="2">WRKY19-like zinc finger domain-containing protein</fullName>
    </recommendedName>
</protein>
<evidence type="ECO:0000259" key="2">
    <source>
        <dbReference type="Pfam" id="PF24906"/>
    </source>
</evidence>
<feature type="domain" description="WRKY19-like zinc finger" evidence="2">
    <location>
        <begin position="184"/>
        <end position="205"/>
    </location>
</feature>
<reference evidence="3" key="1">
    <citation type="submission" date="2023-06" db="EMBL/GenBank/DDBJ databases">
        <title>Survivors Of The Sea: Transcriptome response of Skeletonema marinoi to long-term dormancy.</title>
        <authorList>
            <person name="Pinder M.I.M."/>
            <person name="Kourtchenko O."/>
            <person name="Robertson E.K."/>
            <person name="Larsson T."/>
            <person name="Maumus F."/>
            <person name="Osuna-Cruz C.M."/>
            <person name="Vancaester E."/>
            <person name="Stenow R."/>
            <person name="Vandepoele K."/>
            <person name="Ploug H."/>
            <person name="Bruchert V."/>
            <person name="Godhe A."/>
            <person name="Topel M."/>
        </authorList>
    </citation>
    <scope>NUCLEOTIDE SEQUENCE</scope>
    <source>
        <strain evidence="3">R05AC</strain>
    </source>
</reference>
<feature type="domain" description="WRKY19-like zinc finger" evidence="2">
    <location>
        <begin position="82"/>
        <end position="101"/>
    </location>
</feature>
<dbReference type="EMBL" id="JATAAI010000022">
    <property type="protein sequence ID" value="KAK1737934.1"/>
    <property type="molecule type" value="Genomic_DNA"/>
</dbReference>
<dbReference type="InterPro" id="IPR056866">
    <property type="entry name" value="Znf_WRKY19"/>
</dbReference>
<proteinExistence type="predicted"/>
<feature type="region of interest" description="Disordered" evidence="1">
    <location>
        <begin position="407"/>
        <end position="434"/>
    </location>
</feature>
<dbReference type="PANTHER" id="PTHR31827:SF1">
    <property type="entry name" value="EMB|CAB89363.1"/>
    <property type="match status" value="1"/>
</dbReference>
<organism evidence="3 4">
    <name type="scientific">Skeletonema marinoi</name>
    <dbReference type="NCBI Taxonomy" id="267567"/>
    <lineage>
        <taxon>Eukaryota</taxon>
        <taxon>Sar</taxon>
        <taxon>Stramenopiles</taxon>
        <taxon>Ochrophyta</taxon>
        <taxon>Bacillariophyta</taxon>
        <taxon>Coscinodiscophyceae</taxon>
        <taxon>Thalassiosirophycidae</taxon>
        <taxon>Thalassiosirales</taxon>
        <taxon>Skeletonemataceae</taxon>
        <taxon>Skeletonema</taxon>
        <taxon>Skeletonema marinoi-dohrnii complex</taxon>
    </lineage>
</organism>
<name>A0AAD8Y1L6_9STRA</name>
<gene>
    <name evidence="3" type="ORF">QTG54_011228</name>
</gene>
<dbReference type="PANTHER" id="PTHR31827">
    <property type="entry name" value="EMB|CAB89363.1"/>
    <property type="match status" value="1"/>
</dbReference>
<comment type="caution">
    <text evidence="3">The sequence shown here is derived from an EMBL/GenBank/DDBJ whole genome shotgun (WGS) entry which is preliminary data.</text>
</comment>
<keyword evidence="4" id="KW-1185">Reference proteome</keyword>
<evidence type="ECO:0000313" key="4">
    <source>
        <dbReference type="Proteomes" id="UP001224775"/>
    </source>
</evidence>
<accession>A0AAD8Y1L6</accession>
<dbReference type="Proteomes" id="UP001224775">
    <property type="component" value="Unassembled WGS sequence"/>
</dbReference>
<dbReference type="AlphaFoldDB" id="A0AAD8Y1L6"/>
<evidence type="ECO:0000256" key="1">
    <source>
        <dbReference type="SAM" id="MobiDB-lite"/>
    </source>
</evidence>
<evidence type="ECO:0000313" key="3">
    <source>
        <dbReference type="EMBL" id="KAK1737934.1"/>
    </source>
</evidence>
<sequence>MPTQGGNDDADQQLLGLDDFEFCQPVEATAETNNSDAGDGDGQQPKKKKQKISCSIDNCTNTAQSGGICLKHGGKYRNRYYCSVEGCTKYPKAGGVCKAHGAKVTRPLCQIEGCNNLETNKGVCIRHGAKVKLCRVDNCPKQALKGGVCWSHGAKDLKVKKKCSVENCETLAHKGGVCTKHGAKQCSVDDCTNQAKKGGVCYTHGATPVKKKLCSIGGCPNQAKVEGYCKRHKTLISKARKEATAVVEAPPGKLGLTLKIDPVYGGARITSIESDCKLKGQIEVGDRVTSIDDHVITQTADFGINSDKTRQFKIAVNNSLENVLFREHSDLGERLKASLSGRQISEMQSQIQRLVQAQEDSLSREAALKIQLERAAAKETALGAQLRDAKSRAKELKEENAVLKTSLAREKRRAKKCPNCAEKKLPEGDDNNLV</sequence>